<keyword evidence="7" id="KW-0067">ATP-binding</keyword>
<dbReference type="Proteomes" id="UP000603200">
    <property type="component" value="Unassembled WGS sequence"/>
</dbReference>
<dbReference type="EMBL" id="BOMN01000015">
    <property type="protein sequence ID" value="GIE18181.1"/>
    <property type="molecule type" value="Genomic_DNA"/>
</dbReference>
<keyword evidence="12" id="KW-1185">Reference proteome</keyword>
<keyword evidence="6" id="KW-0418">Kinase</keyword>
<evidence type="ECO:0000256" key="9">
    <source>
        <dbReference type="SAM" id="Phobius"/>
    </source>
</evidence>
<feature type="transmembrane region" description="Helical" evidence="9">
    <location>
        <begin position="109"/>
        <end position="127"/>
    </location>
</feature>
<accession>A0ABQ3ZHV9</accession>
<dbReference type="InterPro" id="IPR050482">
    <property type="entry name" value="Sensor_HK_TwoCompSys"/>
</dbReference>
<dbReference type="Pfam" id="PF02518">
    <property type="entry name" value="HATPase_c"/>
    <property type="match status" value="1"/>
</dbReference>
<evidence type="ECO:0000256" key="6">
    <source>
        <dbReference type="ARBA" id="ARBA00022777"/>
    </source>
</evidence>
<protein>
    <recommendedName>
        <fullName evidence="2">histidine kinase</fullName>
        <ecNumber evidence="2">2.7.13.3</ecNumber>
    </recommendedName>
</protein>
<feature type="transmembrane region" description="Helical" evidence="9">
    <location>
        <begin position="139"/>
        <end position="160"/>
    </location>
</feature>
<dbReference type="PANTHER" id="PTHR24421">
    <property type="entry name" value="NITRATE/NITRITE SENSOR PROTEIN NARX-RELATED"/>
    <property type="match status" value="1"/>
</dbReference>
<proteinExistence type="predicted"/>
<name>A0ABQ3ZHV9_9ACTN</name>
<comment type="catalytic activity">
    <reaction evidence="1">
        <text>ATP + protein L-histidine = ADP + protein N-phospho-L-histidine.</text>
        <dbReference type="EC" id="2.7.13.3"/>
    </reaction>
</comment>
<keyword evidence="9" id="KW-1133">Transmembrane helix</keyword>
<keyword evidence="3" id="KW-0597">Phosphoprotein</keyword>
<evidence type="ECO:0000313" key="12">
    <source>
        <dbReference type="Proteomes" id="UP000603200"/>
    </source>
</evidence>
<dbReference type="EC" id="2.7.13.3" evidence="2"/>
<evidence type="ECO:0000256" key="4">
    <source>
        <dbReference type="ARBA" id="ARBA00022679"/>
    </source>
</evidence>
<dbReference type="InterPro" id="IPR011712">
    <property type="entry name" value="Sig_transdc_His_kin_sub3_dim/P"/>
</dbReference>
<keyword evidence="8" id="KW-0902">Two-component regulatory system</keyword>
<evidence type="ECO:0000256" key="5">
    <source>
        <dbReference type="ARBA" id="ARBA00022741"/>
    </source>
</evidence>
<dbReference type="InterPro" id="IPR036890">
    <property type="entry name" value="HATPase_C_sf"/>
</dbReference>
<keyword evidence="4" id="KW-0808">Transferase</keyword>
<comment type="caution">
    <text evidence="11">The sequence shown here is derived from an EMBL/GenBank/DDBJ whole genome shotgun (WGS) entry which is preliminary data.</text>
</comment>
<dbReference type="InterPro" id="IPR003594">
    <property type="entry name" value="HATPase_dom"/>
</dbReference>
<evidence type="ECO:0000256" key="3">
    <source>
        <dbReference type="ARBA" id="ARBA00022553"/>
    </source>
</evidence>
<dbReference type="Gene3D" id="3.30.565.10">
    <property type="entry name" value="Histidine kinase-like ATPase, C-terminal domain"/>
    <property type="match status" value="1"/>
</dbReference>
<evidence type="ECO:0000256" key="1">
    <source>
        <dbReference type="ARBA" id="ARBA00000085"/>
    </source>
</evidence>
<evidence type="ECO:0000256" key="8">
    <source>
        <dbReference type="ARBA" id="ARBA00023012"/>
    </source>
</evidence>
<dbReference type="SUPFAM" id="SSF55874">
    <property type="entry name" value="ATPase domain of HSP90 chaperone/DNA topoisomerase II/histidine kinase"/>
    <property type="match status" value="1"/>
</dbReference>
<evidence type="ECO:0000259" key="10">
    <source>
        <dbReference type="SMART" id="SM00387"/>
    </source>
</evidence>
<dbReference type="Gene3D" id="1.20.5.1930">
    <property type="match status" value="1"/>
</dbReference>
<sequence>MNTLKAAWPLGALLIVTFALDLESGSGLELVRLWWTTPGVALLAAAALTAPWRPLLAGAGAIAVLAGWSLVARIAGGELMPVLGPLSMTEVVALMAVIAAVVRLLAPGTAAAVVAGLLAGCVVAQVLRPSHLTPDPDPLRNLVVPAALALGLAVGAGWYLRGRDAARDRATGAAVAAAQQRERLNLARELHDVVAHHVGGMVVQAQAAQAVAGRDAGAAGRVLPLIEGAGAEALSAMRRMVTVLRDAEPAGAPAPVRTADLAADLRAVTTAPAQGIPIRLRVALSEPVPGEVSASVLRLVQESVTNARRYATGAGQIVVEVRTGPGTVRVRVTDDGRPAAGPERHGGGFGLIGMRERVHLLGGSFSAGRLTDRGWQVSAEVPLRTGEK</sequence>
<dbReference type="Pfam" id="PF07730">
    <property type="entry name" value="HisKA_3"/>
    <property type="match status" value="1"/>
</dbReference>
<reference evidence="11 12" key="1">
    <citation type="submission" date="2021-01" db="EMBL/GenBank/DDBJ databases">
        <title>Whole genome shotgun sequence of Actinoplanes humidus NBRC 14915.</title>
        <authorList>
            <person name="Komaki H."/>
            <person name="Tamura T."/>
        </authorList>
    </citation>
    <scope>NUCLEOTIDE SEQUENCE [LARGE SCALE GENOMIC DNA]</scope>
    <source>
        <strain evidence="11 12">NBRC 14915</strain>
    </source>
</reference>
<keyword evidence="5" id="KW-0547">Nucleotide-binding</keyword>
<feature type="domain" description="Histidine kinase/HSP90-like ATPase" evidence="10">
    <location>
        <begin position="291"/>
        <end position="385"/>
    </location>
</feature>
<evidence type="ECO:0000313" key="11">
    <source>
        <dbReference type="EMBL" id="GIE18181.1"/>
    </source>
</evidence>
<dbReference type="PANTHER" id="PTHR24421:SF10">
    <property type="entry name" value="NITRATE_NITRITE SENSOR PROTEIN NARQ"/>
    <property type="match status" value="1"/>
</dbReference>
<keyword evidence="9" id="KW-0812">Transmembrane</keyword>
<feature type="transmembrane region" description="Helical" evidence="9">
    <location>
        <begin position="31"/>
        <end position="48"/>
    </location>
</feature>
<evidence type="ECO:0000256" key="2">
    <source>
        <dbReference type="ARBA" id="ARBA00012438"/>
    </source>
</evidence>
<dbReference type="RefSeq" id="WP_203835453.1">
    <property type="nucleotide sequence ID" value="NZ_BAAATV010000004.1"/>
</dbReference>
<organism evidence="11 12">
    <name type="scientific">Winogradskya humida</name>
    <dbReference type="NCBI Taxonomy" id="113566"/>
    <lineage>
        <taxon>Bacteria</taxon>
        <taxon>Bacillati</taxon>
        <taxon>Actinomycetota</taxon>
        <taxon>Actinomycetes</taxon>
        <taxon>Micromonosporales</taxon>
        <taxon>Micromonosporaceae</taxon>
        <taxon>Winogradskya</taxon>
    </lineage>
</organism>
<feature type="transmembrane region" description="Helical" evidence="9">
    <location>
        <begin position="55"/>
        <end position="76"/>
    </location>
</feature>
<gene>
    <name evidence="11" type="ORF">Ahu01nite_012830</name>
</gene>
<evidence type="ECO:0000256" key="7">
    <source>
        <dbReference type="ARBA" id="ARBA00022840"/>
    </source>
</evidence>
<keyword evidence="9" id="KW-0472">Membrane</keyword>
<feature type="transmembrane region" description="Helical" evidence="9">
    <location>
        <begin position="82"/>
        <end position="102"/>
    </location>
</feature>
<dbReference type="SMART" id="SM00387">
    <property type="entry name" value="HATPase_c"/>
    <property type="match status" value="1"/>
</dbReference>
<dbReference type="CDD" id="cd16917">
    <property type="entry name" value="HATPase_UhpB-NarQ-NarX-like"/>
    <property type="match status" value="1"/>
</dbReference>